<dbReference type="Pfam" id="PF00743">
    <property type="entry name" value="FMO-like"/>
    <property type="match status" value="1"/>
</dbReference>
<evidence type="ECO:0000313" key="5">
    <source>
        <dbReference type="EMBL" id="KAK3675140.1"/>
    </source>
</evidence>
<dbReference type="Gene3D" id="3.50.50.60">
    <property type="entry name" value="FAD/NAD(P)-binding domain"/>
    <property type="match status" value="2"/>
</dbReference>
<accession>A0AAE0WP21</accession>
<evidence type="ECO:0000256" key="4">
    <source>
        <dbReference type="ARBA" id="ARBA00023002"/>
    </source>
</evidence>
<evidence type="ECO:0000256" key="2">
    <source>
        <dbReference type="ARBA" id="ARBA00022630"/>
    </source>
</evidence>
<protein>
    <recommendedName>
        <fullName evidence="7">FAD/NAD(P)-binding domain-containing protein</fullName>
    </recommendedName>
</protein>
<dbReference type="EMBL" id="JAUTXT010000016">
    <property type="protein sequence ID" value="KAK3675140.1"/>
    <property type="molecule type" value="Genomic_DNA"/>
</dbReference>
<dbReference type="GO" id="GO:0050661">
    <property type="term" value="F:NADP binding"/>
    <property type="evidence" value="ECO:0007669"/>
    <property type="project" value="InterPro"/>
</dbReference>
<reference evidence="5" key="1">
    <citation type="submission" date="2023-07" db="EMBL/GenBank/DDBJ databases">
        <title>Black Yeasts Isolated from many extreme environments.</title>
        <authorList>
            <person name="Coleine C."/>
            <person name="Stajich J.E."/>
            <person name="Selbmann L."/>
        </authorList>
    </citation>
    <scope>NUCLEOTIDE SEQUENCE</scope>
    <source>
        <strain evidence="5">CCFEE 5485</strain>
    </source>
</reference>
<keyword evidence="4" id="KW-0560">Oxidoreductase</keyword>
<dbReference type="InterPro" id="IPR036188">
    <property type="entry name" value="FAD/NAD-bd_sf"/>
</dbReference>
<dbReference type="GO" id="GO:0050660">
    <property type="term" value="F:flavin adenine dinucleotide binding"/>
    <property type="evidence" value="ECO:0007669"/>
    <property type="project" value="InterPro"/>
</dbReference>
<dbReference type="AlphaFoldDB" id="A0AAE0WP21"/>
<proteinExistence type="inferred from homology"/>
<dbReference type="PANTHER" id="PTHR42877:SF7">
    <property type="entry name" value="FLAVIN-BINDING MONOOXYGENASE-RELATED"/>
    <property type="match status" value="1"/>
</dbReference>
<dbReference type="InterPro" id="IPR051209">
    <property type="entry name" value="FAD-bind_Monooxygenase_sf"/>
</dbReference>
<dbReference type="SUPFAM" id="SSF51905">
    <property type="entry name" value="FAD/NAD(P)-binding domain"/>
    <property type="match status" value="3"/>
</dbReference>
<evidence type="ECO:0008006" key="7">
    <source>
        <dbReference type="Google" id="ProtNLM"/>
    </source>
</evidence>
<organism evidence="5 6">
    <name type="scientific">Recurvomyces mirabilis</name>
    <dbReference type="NCBI Taxonomy" id="574656"/>
    <lineage>
        <taxon>Eukaryota</taxon>
        <taxon>Fungi</taxon>
        <taxon>Dikarya</taxon>
        <taxon>Ascomycota</taxon>
        <taxon>Pezizomycotina</taxon>
        <taxon>Dothideomycetes</taxon>
        <taxon>Dothideomycetidae</taxon>
        <taxon>Mycosphaerellales</taxon>
        <taxon>Teratosphaeriaceae</taxon>
        <taxon>Recurvomyces</taxon>
    </lineage>
</organism>
<dbReference type="Proteomes" id="UP001274830">
    <property type="component" value="Unassembled WGS sequence"/>
</dbReference>
<evidence type="ECO:0000256" key="1">
    <source>
        <dbReference type="ARBA" id="ARBA00010139"/>
    </source>
</evidence>
<sequence length="661" mass="75085">MSAFPNLPESIPRDHVLPVDAKLPIAVMQEVFDLKNGSQHVEHAPPAKADLSADPQVNGVHTNGVQTYGEHKTTAATWQLHDTPIENQRPIRVIVIGAGYSGVYCGIRIPERIRNCELVIYEKNDGIGGTWYENQYPGAACDIPSHSYQFSFNPKPDWSALYAPSWEIRDYIEGTAKKYGADRFMKMNHEVKDCEWSQEEGKWHVKVQQPNGEILSDTADILISARGLLNNPQWPDIEGLRSFEGETMHSSKWNKSYDFTNKRVGVIGAGSSAIQIIPKLQSIPGCQLNCFIRSRTWISPPLGQAVADRMGMGDKHEFTPEFLKNIKNDPRAWHDFRMMVEADSNNIHSITLKGTEMQKGAQKAFEEGMKNRLARKPEYYDYLKPNFSPGCRRLTPGPGFLEALVEDNVSFIRDKISRITPKGIETQDGKLHQVDALVCATGFYASAAPPFRTAGLNGYELKKHWHTRATNYLSLATDQFPNHFFMLGPNGAIGEGSLTMMIESTGDYLVKAIRKIQKDNIKSMVIKPQRVRDFTNYCDEYFKMTVYMDDCQSWYRKDGQGRPSDRVTGLWPGSTLHCIEALRSPRWEDYEYEYIPESNGAESNAMAWLGNGWGVNQMRPEVREQELAFYLLPMFQERDLGVPVQGKPEENEQYVLRPWSY</sequence>
<dbReference type="GO" id="GO:0004499">
    <property type="term" value="F:N,N-dimethylaniline monooxygenase activity"/>
    <property type="evidence" value="ECO:0007669"/>
    <property type="project" value="InterPro"/>
</dbReference>
<comment type="caution">
    <text evidence="5">The sequence shown here is derived from an EMBL/GenBank/DDBJ whole genome shotgun (WGS) entry which is preliminary data.</text>
</comment>
<comment type="similarity">
    <text evidence="1">Belongs to the FAD-binding monooxygenase family.</text>
</comment>
<dbReference type="PANTHER" id="PTHR42877">
    <property type="entry name" value="L-ORNITHINE N(5)-MONOOXYGENASE-RELATED"/>
    <property type="match status" value="1"/>
</dbReference>
<name>A0AAE0WP21_9PEZI</name>
<keyword evidence="3" id="KW-0274">FAD</keyword>
<evidence type="ECO:0000256" key="3">
    <source>
        <dbReference type="ARBA" id="ARBA00022827"/>
    </source>
</evidence>
<keyword evidence="6" id="KW-1185">Reference proteome</keyword>
<gene>
    <name evidence="5" type="ORF">LTR78_005074</name>
</gene>
<keyword evidence="2" id="KW-0285">Flavoprotein</keyword>
<evidence type="ECO:0000313" key="6">
    <source>
        <dbReference type="Proteomes" id="UP001274830"/>
    </source>
</evidence>
<dbReference type="InterPro" id="IPR020946">
    <property type="entry name" value="Flavin_mOase-like"/>
</dbReference>